<evidence type="ECO:0000259" key="9">
    <source>
        <dbReference type="PROSITE" id="PS50157"/>
    </source>
</evidence>
<evidence type="ECO:0000256" key="8">
    <source>
        <dbReference type="SAM" id="MobiDB-lite"/>
    </source>
</evidence>
<keyword evidence="6" id="KW-0539">Nucleus</keyword>
<evidence type="ECO:0000256" key="2">
    <source>
        <dbReference type="ARBA" id="ARBA00022723"/>
    </source>
</evidence>
<dbReference type="EMBL" id="JAGPNK010000011">
    <property type="protein sequence ID" value="KAH7311371.1"/>
    <property type="molecule type" value="Genomic_DNA"/>
</dbReference>
<evidence type="ECO:0000256" key="5">
    <source>
        <dbReference type="ARBA" id="ARBA00022833"/>
    </source>
</evidence>
<dbReference type="OrthoDB" id="654211at2759"/>
<dbReference type="GO" id="GO:0005634">
    <property type="term" value="C:nucleus"/>
    <property type="evidence" value="ECO:0007669"/>
    <property type="project" value="UniProtKB-SubCell"/>
</dbReference>
<dbReference type="GO" id="GO:0000978">
    <property type="term" value="F:RNA polymerase II cis-regulatory region sequence-specific DNA binding"/>
    <property type="evidence" value="ECO:0007669"/>
    <property type="project" value="InterPro"/>
</dbReference>
<keyword evidence="5" id="KW-0862">Zinc</keyword>
<feature type="region of interest" description="Disordered" evidence="8">
    <location>
        <begin position="123"/>
        <end position="144"/>
    </location>
</feature>
<dbReference type="PROSITE" id="PS50157">
    <property type="entry name" value="ZINC_FINGER_C2H2_2"/>
    <property type="match status" value="1"/>
</dbReference>
<evidence type="ECO:0000313" key="11">
    <source>
        <dbReference type="Proteomes" id="UP000813444"/>
    </source>
</evidence>
<keyword evidence="11" id="KW-1185">Reference proteome</keyword>
<dbReference type="AlphaFoldDB" id="A0A8K0SG50"/>
<dbReference type="PANTHER" id="PTHR40626:SF11">
    <property type="entry name" value="ZINC FINGER PROTEIN YPR022C"/>
    <property type="match status" value="1"/>
</dbReference>
<evidence type="ECO:0000256" key="6">
    <source>
        <dbReference type="ARBA" id="ARBA00023242"/>
    </source>
</evidence>
<dbReference type="GO" id="GO:0000785">
    <property type="term" value="C:chromatin"/>
    <property type="evidence" value="ECO:0007669"/>
    <property type="project" value="TreeGrafter"/>
</dbReference>
<comment type="subcellular location">
    <subcellularLocation>
        <location evidence="1">Nucleus</location>
    </subcellularLocation>
</comment>
<feature type="compositionally biased region" description="Basic and acidic residues" evidence="8">
    <location>
        <begin position="128"/>
        <end position="144"/>
    </location>
</feature>
<dbReference type="GO" id="GO:0000981">
    <property type="term" value="F:DNA-binding transcription factor activity, RNA polymerase II-specific"/>
    <property type="evidence" value="ECO:0007669"/>
    <property type="project" value="InterPro"/>
</dbReference>
<name>A0A8K0SG50_9HYPO</name>
<proteinExistence type="predicted"/>
<dbReference type="InterPro" id="IPR051059">
    <property type="entry name" value="VerF-like"/>
</dbReference>
<dbReference type="PROSITE" id="PS00028">
    <property type="entry name" value="ZINC_FINGER_C2H2_1"/>
    <property type="match status" value="1"/>
</dbReference>
<dbReference type="GO" id="GO:0008270">
    <property type="term" value="F:zinc ion binding"/>
    <property type="evidence" value="ECO:0007669"/>
    <property type="project" value="UniProtKB-KW"/>
</dbReference>
<evidence type="ECO:0000256" key="3">
    <source>
        <dbReference type="ARBA" id="ARBA00022737"/>
    </source>
</evidence>
<dbReference type="Proteomes" id="UP000813444">
    <property type="component" value="Unassembled WGS sequence"/>
</dbReference>
<evidence type="ECO:0000313" key="10">
    <source>
        <dbReference type="EMBL" id="KAH7311371.1"/>
    </source>
</evidence>
<evidence type="ECO:0000256" key="4">
    <source>
        <dbReference type="ARBA" id="ARBA00022771"/>
    </source>
</evidence>
<protein>
    <recommendedName>
        <fullName evidence="9">C2H2-type domain-containing protein</fullName>
    </recommendedName>
</protein>
<accession>A0A8K0SG50</accession>
<sequence length="326" mass="37134">MVASHHLDLLRAQWKHHSIAVMPRGRPKVDLPPCRFCARNFRRREHLTRHERTHTNERPFTCSCGENFSRQDLLSRHSRACQLSGTGAETPALALKNAESCSQNAQSNDATLDNATLVKINQRSSPARPERTYVDHTREPAEEQPRAITDVNTETPRLQRTQQDCHTLKPREEAILPWSISDEEYAEFKSKVAAYSQRFPAGCFLPSKEIMSRHLEIYFKFFEDCFPFLDSRKFSVATENVELSLTLASLGSLYRWDQAEGNSLYLMAKTIATAKVGDAGPDSATDIASQSLSRKEWLSTVQVLVVLNMHGFWREELQRGLSAREK</sequence>
<dbReference type="InterPro" id="IPR036236">
    <property type="entry name" value="Znf_C2H2_sf"/>
</dbReference>
<gene>
    <name evidence="10" type="ORF">B0I35DRAFT_437979</name>
</gene>
<comment type="caution">
    <text evidence="10">The sequence shown here is derived from an EMBL/GenBank/DDBJ whole genome shotgun (WGS) entry which is preliminary data.</text>
</comment>
<evidence type="ECO:0000256" key="1">
    <source>
        <dbReference type="ARBA" id="ARBA00004123"/>
    </source>
</evidence>
<keyword evidence="3" id="KW-0677">Repeat</keyword>
<dbReference type="PANTHER" id="PTHR40626">
    <property type="entry name" value="MIP31509P"/>
    <property type="match status" value="1"/>
</dbReference>
<organism evidence="10 11">
    <name type="scientific">Stachybotrys elegans</name>
    <dbReference type="NCBI Taxonomy" id="80388"/>
    <lineage>
        <taxon>Eukaryota</taxon>
        <taxon>Fungi</taxon>
        <taxon>Dikarya</taxon>
        <taxon>Ascomycota</taxon>
        <taxon>Pezizomycotina</taxon>
        <taxon>Sordariomycetes</taxon>
        <taxon>Hypocreomycetidae</taxon>
        <taxon>Hypocreales</taxon>
        <taxon>Stachybotryaceae</taxon>
        <taxon>Stachybotrys</taxon>
    </lineage>
</organism>
<dbReference type="InterPro" id="IPR013087">
    <property type="entry name" value="Znf_C2H2_type"/>
</dbReference>
<dbReference type="Gene3D" id="3.30.160.60">
    <property type="entry name" value="Classic Zinc Finger"/>
    <property type="match status" value="2"/>
</dbReference>
<evidence type="ECO:0000256" key="7">
    <source>
        <dbReference type="PROSITE-ProRule" id="PRU00042"/>
    </source>
</evidence>
<feature type="domain" description="C2H2-type" evidence="9">
    <location>
        <begin position="32"/>
        <end position="59"/>
    </location>
</feature>
<keyword evidence="2" id="KW-0479">Metal-binding</keyword>
<reference evidence="10" key="1">
    <citation type="journal article" date="2021" name="Nat. Commun.">
        <title>Genetic determinants of endophytism in the Arabidopsis root mycobiome.</title>
        <authorList>
            <person name="Mesny F."/>
            <person name="Miyauchi S."/>
            <person name="Thiergart T."/>
            <person name="Pickel B."/>
            <person name="Atanasova L."/>
            <person name="Karlsson M."/>
            <person name="Huettel B."/>
            <person name="Barry K.W."/>
            <person name="Haridas S."/>
            <person name="Chen C."/>
            <person name="Bauer D."/>
            <person name="Andreopoulos W."/>
            <person name="Pangilinan J."/>
            <person name="LaButti K."/>
            <person name="Riley R."/>
            <person name="Lipzen A."/>
            <person name="Clum A."/>
            <person name="Drula E."/>
            <person name="Henrissat B."/>
            <person name="Kohler A."/>
            <person name="Grigoriev I.V."/>
            <person name="Martin F.M."/>
            <person name="Hacquard S."/>
        </authorList>
    </citation>
    <scope>NUCLEOTIDE SEQUENCE</scope>
    <source>
        <strain evidence="10">MPI-CAGE-CH-0235</strain>
    </source>
</reference>
<dbReference type="SUPFAM" id="SSF57667">
    <property type="entry name" value="beta-beta-alpha zinc fingers"/>
    <property type="match status" value="1"/>
</dbReference>
<keyword evidence="4 7" id="KW-0863">Zinc-finger</keyword>